<sequence>MVTVKAGDNLTCQKGNPLKSTIASSSSIILDDPMHNFVMDILFKIAEEFRLLCERHKSFTTALCSPSDKKYTLFTGREEDPRVFTGGGEGSWVFAMLLIVAWVSMANE</sequence>
<protein>
    <submittedName>
        <fullName evidence="2">2112_t:CDS:1</fullName>
    </submittedName>
</protein>
<keyword evidence="1" id="KW-0812">Transmembrane</keyword>
<gene>
    <name evidence="2" type="ORF">AGERDE_LOCUS11123</name>
</gene>
<dbReference type="EMBL" id="CAJVPL010004184">
    <property type="protein sequence ID" value="CAG8644280.1"/>
    <property type="molecule type" value="Genomic_DNA"/>
</dbReference>
<dbReference type="AlphaFoldDB" id="A0A9N9H0U5"/>
<name>A0A9N9H0U5_9GLOM</name>
<keyword evidence="1" id="KW-1133">Transmembrane helix</keyword>
<comment type="caution">
    <text evidence="2">The sequence shown here is derived from an EMBL/GenBank/DDBJ whole genome shotgun (WGS) entry which is preliminary data.</text>
</comment>
<dbReference type="Proteomes" id="UP000789831">
    <property type="component" value="Unassembled WGS sequence"/>
</dbReference>
<feature type="transmembrane region" description="Helical" evidence="1">
    <location>
        <begin position="90"/>
        <end position="107"/>
    </location>
</feature>
<accession>A0A9N9H0U5</accession>
<evidence type="ECO:0000313" key="2">
    <source>
        <dbReference type="EMBL" id="CAG8644280.1"/>
    </source>
</evidence>
<proteinExistence type="predicted"/>
<evidence type="ECO:0000313" key="3">
    <source>
        <dbReference type="Proteomes" id="UP000789831"/>
    </source>
</evidence>
<evidence type="ECO:0000256" key="1">
    <source>
        <dbReference type="SAM" id="Phobius"/>
    </source>
</evidence>
<reference evidence="2" key="1">
    <citation type="submission" date="2021-06" db="EMBL/GenBank/DDBJ databases">
        <authorList>
            <person name="Kallberg Y."/>
            <person name="Tangrot J."/>
            <person name="Rosling A."/>
        </authorList>
    </citation>
    <scope>NUCLEOTIDE SEQUENCE</scope>
    <source>
        <strain evidence="2">MT106</strain>
    </source>
</reference>
<keyword evidence="3" id="KW-1185">Reference proteome</keyword>
<organism evidence="2 3">
    <name type="scientific">Ambispora gerdemannii</name>
    <dbReference type="NCBI Taxonomy" id="144530"/>
    <lineage>
        <taxon>Eukaryota</taxon>
        <taxon>Fungi</taxon>
        <taxon>Fungi incertae sedis</taxon>
        <taxon>Mucoromycota</taxon>
        <taxon>Glomeromycotina</taxon>
        <taxon>Glomeromycetes</taxon>
        <taxon>Archaeosporales</taxon>
        <taxon>Ambisporaceae</taxon>
        <taxon>Ambispora</taxon>
    </lineage>
</organism>
<keyword evidence="1" id="KW-0472">Membrane</keyword>